<organism evidence="1 2">
    <name type="scientific">Dyella thiooxydans</name>
    <dbReference type="NCBI Taxonomy" id="445710"/>
    <lineage>
        <taxon>Bacteria</taxon>
        <taxon>Pseudomonadati</taxon>
        <taxon>Pseudomonadota</taxon>
        <taxon>Gammaproteobacteria</taxon>
        <taxon>Lysobacterales</taxon>
        <taxon>Rhodanobacteraceae</taxon>
        <taxon>Dyella</taxon>
    </lineage>
</organism>
<dbReference type="InterPro" id="IPR025534">
    <property type="entry name" value="DUF4420"/>
</dbReference>
<dbReference type="KEGG" id="dtx:ATSB10_31630"/>
<evidence type="ECO:0000313" key="2">
    <source>
        <dbReference type="Proteomes" id="UP000077255"/>
    </source>
</evidence>
<dbReference type="Proteomes" id="UP000077255">
    <property type="component" value="Chromosome"/>
</dbReference>
<reference evidence="1 2" key="1">
    <citation type="submission" date="2016-02" db="EMBL/GenBank/DDBJ databases">
        <title>Complete genome sequencing and analysis of ATSB10, Dyella thiooxydans isolated from rhizosphere soil of sunflower (Helianthus annuus L.).</title>
        <authorList>
            <person name="Lee Y."/>
            <person name="Hwangbo K."/>
            <person name="Chung H."/>
            <person name="Yoo J."/>
            <person name="Kim K.Y."/>
            <person name="Sa T.M."/>
            <person name="Um Y."/>
            <person name="Madhaiyan M."/>
        </authorList>
    </citation>
    <scope>NUCLEOTIDE SEQUENCE [LARGE SCALE GENOMIC DNA]</scope>
    <source>
        <strain evidence="1 2">ATSB10</strain>
    </source>
</reference>
<accession>A0A160N461</accession>
<sequence>MRRAGDGVLSPDEEIGLFGELCVLRALLHHLPCHIVADAWVGPLDGLQDFAFPPGAIEVKTTAAGGPFIARIGSLEQLDTSVIRPLYVAAVRLVQTSAGLTLPDAVADIRCDLEPDTSAATTFEVRLARSGYRKESASRYVRRFAVVGMNYLAVQEDTPRLVPTNVPSEVRSARYELDLDAISKDRADLATVLKTLGVC</sequence>
<keyword evidence="2" id="KW-1185">Reference proteome</keyword>
<dbReference type="Pfam" id="PF14390">
    <property type="entry name" value="DUF4420"/>
    <property type="match status" value="1"/>
</dbReference>
<protein>
    <submittedName>
        <fullName evidence="1">Uncharacterized protein</fullName>
    </submittedName>
</protein>
<gene>
    <name evidence="1" type="ORF">ATSB10_31630</name>
</gene>
<evidence type="ECO:0000313" key="1">
    <source>
        <dbReference type="EMBL" id="AND70617.1"/>
    </source>
</evidence>
<dbReference type="AlphaFoldDB" id="A0A160N461"/>
<name>A0A160N461_9GAMM</name>
<dbReference type="EMBL" id="CP014841">
    <property type="protein sequence ID" value="AND70617.1"/>
    <property type="molecule type" value="Genomic_DNA"/>
</dbReference>
<dbReference type="STRING" id="445710.ATSB10_31630"/>
<proteinExistence type="predicted"/>
<dbReference type="PATRIC" id="fig|445710.3.peg.3161"/>